<reference evidence="1 2" key="1">
    <citation type="submission" date="2020-07" db="EMBL/GenBank/DDBJ databases">
        <title>Halosimplex litoreum sp. nov. and Halosimplex rubrum sp. nov., isolated from different salt environments.</title>
        <authorList>
            <person name="Cui H."/>
        </authorList>
    </citation>
    <scope>NUCLEOTIDE SEQUENCE [LARGE SCALE GENOMIC DNA]</scope>
    <source>
        <strain evidence="1 2">R2</strain>
    </source>
</reference>
<dbReference type="KEGG" id="hpel:HZS54_17045"/>
<dbReference type="GeneID" id="56084332"/>
<name>A0A7D5T587_9EURY</name>
<sequence>MNTESATCGVCGRSVPLDQDHVKVDAETVRTRDRNEADDYVLHPRCADAVFEGWRCPA</sequence>
<organism evidence="1 2">
    <name type="scientific">Halosimplex pelagicum</name>
    <dbReference type="NCBI Taxonomy" id="869886"/>
    <lineage>
        <taxon>Archaea</taxon>
        <taxon>Methanobacteriati</taxon>
        <taxon>Methanobacteriota</taxon>
        <taxon>Stenosarchaea group</taxon>
        <taxon>Halobacteria</taxon>
        <taxon>Halobacteriales</taxon>
        <taxon>Haloarculaceae</taxon>
        <taxon>Halosimplex</taxon>
    </lineage>
</organism>
<dbReference type="OrthoDB" id="294954at2157"/>
<accession>A0A7D5T587</accession>
<proteinExistence type="predicted"/>
<evidence type="ECO:0000313" key="1">
    <source>
        <dbReference type="EMBL" id="QLH83231.1"/>
    </source>
</evidence>
<evidence type="ECO:0000313" key="2">
    <source>
        <dbReference type="Proteomes" id="UP000509346"/>
    </source>
</evidence>
<keyword evidence="2" id="KW-1185">Reference proteome</keyword>
<dbReference type="RefSeq" id="WP_179918281.1">
    <property type="nucleotide sequence ID" value="NZ_CP058909.1"/>
</dbReference>
<dbReference type="AlphaFoldDB" id="A0A7D5T587"/>
<gene>
    <name evidence="1" type="ORF">HZS54_17045</name>
</gene>
<dbReference type="Proteomes" id="UP000509346">
    <property type="component" value="Chromosome"/>
</dbReference>
<protein>
    <submittedName>
        <fullName evidence="1">Uncharacterized protein</fullName>
    </submittedName>
</protein>
<dbReference type="EMBL" id="CP058909">
    <property type="protein sequence ID" value="QLH83231.1"/>
    <property type="molecule type" value="Genomic_DNA"/>
</dbReference>